<dbReference type="AlphaFoldDB" id="A0A9P6CUW0"/>
<sequence length="283" mass="32233">MDIPERPSQQREAVASESTHPVMTFGFQSSSSEMQIYSVPLSAQNYPYALDEGFYAQDILHDIPEHKNPPPPPPTDEDDTLMTLLDQEIEFYIRSGAAAADVSYQAQYFDDEDLYGMSGAPVHTDYLYEYDYDYPRGIDDEDVDAEDKDEEEQEDSYTRDPDLRAIFEQSILHDRREKWDTFEFGSIDEISNAQYFDAMELYERAEFPASVYYEDTTDIESDTSGESETEYQRYWSSGCMGDGVRGVDRTGMVLAGGGESMVFKPLAGETVSRHSLGGRKFFI</sequence>
<feature type="region of interest" description="Disordered" evidence="1">
    <location>
        <begin position="137"/>
        <end position="159"/>
    </location>
</feature>
<comment type="caution">
    <text evidence="2">The sequence shown here is derived from an EMBL/GenBank/DDBJ whole genome shotgun (WGS) entry which is preliminary data.</text>
</comment>
<dbReference type="EMBL" id="MU155202">
    <property type="protein sequence ID" value="KAF9480007.1"/>
    <property type="molecule type" value="Genomic_DNA"/>
</dbReference>
<evidence type="ECO:0000313" key="2">
    <source>
        <dbReference type="EMBL" id="KAF9480007.1"/>
    </source>
</evidence>
<keyword evidence="3" id="KW-1185">Reference proteome</keyword>
<name>A0A9P6CUW0_9AGAR</name>
<feature type="region of interest" description="Disordered" evidence="1">
    <location>
        <begin position="1"/>
        <end position="20"/>
    </location>
</feature>
<dbReference type="Proteomes" id="UP000807469">
    <property type="component" value="Unassembled WGS sequence"/>
</dbReference>
<reference evidence="2" key="1">
    <citation type="submission" date="2020-11" db="EMBL/GenBank/DDBJ databases">
        <authorList>
            <consortium name="DOE Joint Genome Institute"/>
            <person name="Ahrendt S."/>
            <person name="Riley R."/>
            <person name="Andreopoulos W."/>
            <person name="Labutti K."/>
            <person name="Pangilinan J."/>
            <person name="Ruiz-Duenas F.J."/>
            <person name="Barrasa J.M."/>
            <person name="Sanchez-Garcia M."/>
            <person name="Camarero S."/>
            <person name="Miyauchi S."/>
            <person name="Serrano A."/>
            <person name="Linde D."/>
            <person name="Babiker R."/>
            <person name="Drula E."/>
            <person name="Ayuso-Fernandez I."/>
            <person name="Pacheco R."/>
            <person name="Padilla G."/>
            <person name="Ferreira P."/>
            <person name="Barriuso J."/>
            <person name="Kellner H."/>
            <person name="Castanera R."/>
            <person name="Alfaro M."/>
            <person name="Ramirez L."/>
            <person name="Pisabarro A.G."/>
            <person name="Kuo A."/>
            <person name="Tritt A."/>
            <person name="Lipzen A."/>
            <person name="He G."/>
            <person name="Yan M."/>
            <person name="Ng V."/>
            <person name="Cullen D."/>
            <person name="Martin F."/>
            <person name="Rosso M.-N."/>
            <person name="Henrissat B."/>
            <person name="Hibbett D."/>
            <person name="Martinez A.T."/>
            <person name="Grigoriev I.V."/>
        </authorList>
    </citation>
    <scope>NUCLEOTIDE SEQUENCE</scope>
    <source>
        <strain evidence="2">CIRM-BRFM 674</strain>
    </source>
</reference>
<evidence type="ECO:0000256" key="1">
    <source>
        <dbReference type="SAM" id="MobiDB-lite"/>
    </source>
</evidence>
<accession>A0A9P6CUW0</accession>
<evidence type="ECO:0000313" key="3">
    <source>
        <dbReference type="Proteomes" id="UP000807469"/>
    </source>
</evidence>
<protein>
    <submittedName>
        <fullName evidence="2">Uncharacterized protein</fullName>
    </submittedName>
</protein>
<proteinExistence type="predicted"/>
<feature type="compositionally biased region" description="Acidic residues" evidence="1">
    <location>
        <begin position="139"/>
        <end position="155"/>
    </location>
</feature>
<gene>
    <name evidence="2" type="ORF">BDN70DRAFT_878184</name>
</gene>
<organism evidence="2 3">
    <name type="scientific">Pholiota conissans</name>
    <dbReference type="NCBI Taxonomy" id="109636"/>
    <lineage>
        <taxon>Eukaryota</taxon>
        <taxon>Fungi</taxon>
        <taxon>Dikarya</taxon>
        <taxon>Basidiomycota</taxon>
        <taxon>Agaricomycotina</taxon>
        <taxon>Agaricomycetes</taxon>
        <taxon>Agaricomycetidae</taxon>
        <taxon>Agaricales</taxon>
        <taxon>Agaricineae</taxon>
        <taxon>Strophariaceae</taxon>
        <taxon>Pholiota</taxon>
    </lineage>
</organism>